<name>A0A8I1A7J1_THEIN</name>
<comment type="subcellular location">
    <subcellularLocation>
        <location evidence="10">Cytoplasm</location>
    </subcellularLocation>
</comment>
<dbReference type="Gene3D" id="1.10.10.830">
    <property type="entry name" value="Ile-tRNA synthetase CP2 domain-like"/>
    <property type="match status" value="1"/>
</dbReference>
<dbReference type="InterPro" id="IPR002301">
    <property type="entry name" value="Ile-tRNA-ligase"/>
</dbReference>
<comment type="function">
    <text evidence="8 10">Catalyzes the attachment of isoleucine to tRNA(Ile). As IleRS can inadvertently accommodate and process structurally similar amino acids such as valine, to avoid such errors it has two additional distinct tRNA(Ile)-dependent editing activities. One activity is designated as 'pretransfer' editing and involves the hydrolysis of activated Val-AMP. The other activity is designated 'posttransfer' editing and involves deacylation of mischarged Val-tRNA(Ile).</text>
</comment>
<evidence type="ECO:0000256" key="4">
    <source>
        <dbReference type="ARBA" id="ARBA00022741"/>
    </source>
</evidence>
<dbReference type="Pfam" id="PF06827">
    <property type="entry name" value="zf-FPG_IleRS"/>
    <property type="match status" value="1"/>
</dbReference>
<evidence type="ECO:0000259" key="13">
    <source>
        <dbReference type="Pfam" id="PF08264"/>
    </source>
</evidence>
<sequence>MPDYRQTLNLPKTNFPMRGNLPNREPEMQKWWDEIDIYQQVLEKRKGADSFILHDGPPYANGDLHIGHALNKILKDFIIRYKSLKGYYAPYIPGWDTHGLPIEHAIVSKKKVDRKNVDPVKFREMCKEYALSFVNKQKEQFKRLGVRGDWDNPYITLKPEYEAEQIRVFGEMLKKGYIYRGQKAIYWSPSSETALAEAEIEYRDKRSPSIYVLFPVKQGNAVLSADNTYVVIWTTTPWTIPANLAVALHEDFEYNLVEANGRKMVMAKALLAKVMEEAGISDYRVLSAFKGKQLEGVICRHPLYDRESPVIFGDHVTLDAGTGCVHTAPGHGEEDFYVGQKYNLGVLCPVDEKGRMTEQAPGFEGLFYDDANKKVTEKLEEAGYLLNLGFITHQYPHDWRTKKPVIFRATEQWFASIDGFREKMLEEIRKVKWTPSWGEIRLHNMIADRGDWCISRQRIWGVPLPIFYCTKCGHPHVTDETIDFVANLFKERGSSVWYEKPVEELMPPGSTCSECGHDKFRKETDTMDVWFDSGSSHRAVLEGRENLQWPADMYLEGSDQYRGWFNSSLSTAVATKGQAPYKEVLSHGFFLDGEGRKMSKSLGNVIAPAKVIQQYGADILRLWVASSDYRADVRISDAILKQTAEAYRKIRNTFRFLLGNLNGFDPGSDRLALNELTELDRYALIKLNRLVERVSKSYDDYDFHQVYYDIHHFCTVFLSQFYLDVLKDRLYVLPTDSEVRRSAQTVLYEVLLTLVKITNPILPHTTEEVWKYIPGDHEISVQLCDFPVAREDWYDEALEKKWDELLTIRDVVLKALEEARAEKLIGNSLGAAVEITPNPEAGELLKSTDHLDQLFIVSGVVLNEASSDVTAEEKVKVTVRTAEGEKCERCWVISPTVGQDADHPHLCSRCATIVKKLGVDLSE</sequence>
<dbReference type="InterPro" id="IPR001412">
    <property type="entry name" value="aa-tRNA-synth_I_CS"/>
</dbReference>
<dbReference type="Gene3D" id="3.40.50.620">
    <property type="entry name" value="HUPs"/>
    <property type="match status" value="2"/>
</dbReference>
<comment type="domain">
    <text evidence="10">IleRS has two distinct active sites: one for aminoacylation and one for editing. The misactivated valine is translocated from the active site to the editing site, which sterically excludes the correctly activated isoleucine. The single editing site contains two valyl binding pockets, one specific for each substrate (Val-AMP or Val-tRNA(Ile)).</text>
</comment>
<feature type="binding site" evidence="10">
    <location>
        <position position="887"/>
    </location>
    <ligand>
        <name>Zn(2+)</name>
        <dbReference type="ChEBI" id="CHEBI:29105"/>
    </ligand>
</feature>
<gene>
    <name evidence="10 14" type="primary">ileS</name>
    <name evidence="14" type="ORF">I8U20_02695</name>
</gene>
<evidence type="ECO:0000259" key="12">
    <source>
        <dbReference type="Pfam" id="PF06827"/>
    </source>
</evidence>
<dbReference type="GO" id="GO:0006428">
    <property type="term" value="P:isoleucyl-tRNA aminoacylation"/>
    <property type="evidence" value="ECO:0007669"/>
    <property type="project" value="UniProtKB-UniRule"/>
</dbReference>
<dbReference type="GO" id="GO:0005524">
    <property type="term" value="F:ATP binding"/>
    <property type="evidence" value="ECO:0007669"/>
    <property type="project" value="UniProtKB-UniRule"/>
</dbReference>
<dbReference type="PANTHER" id="PTHR42765">
    <property type="entry name" value="SOLEUCYL-TRNA SYNTHETASE"/>
    <property type="match status" value="1"/>
</dbReference>
<evidence type="ECO:0000313" key="14">
    <source>
        <dbReference type="EMBL" id="MBH8594230.1"/>
    </source>
</evidence>
<dbReference type="CDD" id="cd00818">
    <property type="entry name" value="IleRS_core"/>
    <property type="match status" value="1"/>
</dbReference>
<dbReference type="GO" id="GO:0004822">
    <property type="term" value="F:isoleucine-tRNA ligase activity"/>
    <property type="evidence" value="ECO:0007669"/>
    <property type="project" value="UniProtKB-UniRule"/>
</dbReference>
<keyword evidence="6 10" id="KW-0648">Protein biosynthesis</keyword>
<dbReference type="HAMAP" id="MF_02002">
    <property type="entry name" value="Ile_tRNA_synth_type1"/>
    <property type="match status" value="1"/>
</dbReference>
<evidence type="ECO:0000313" key="15">
    <source>
        <dbReference type="Proteomes" id="UP000633619"/>
    </source>
</evidence>
<dbReference type="InterPro" id="IPR010663">
    <property type="entry name" value="Znf_FPG/IleRS"/>
</dbReference>
<feature type="binding site" evidence="10">
    <location>
        <position position="910"/>
    </location>
    <ligand>
        <name>Zn(2+)</name>
        <dbReference type="ChEBI" id="CHEBI:29105"/>
    </ligand>
</feature>
<evidence type="ECO:0000256" key="7">
    <source>
        <dbReference type="ARBA" id="ARBA00023146"/>
    </source>
</evidence>
<dbReference type="InterPro" id="IPR023585">
    <property type="entry name" value="Ile-tRNA-ligase_type1"/>
</dbReference>
<feature type="binding site" evidence="10">
    <location>
        <position position="600"/>
    </location>
    <ligand>
        <name>ATP</name>
        <dbReference type="ChEBI" id="CHEBI:30616"/>
    </ligand>
</feature>
<dbReference type="InterPro" id="IPR033708">
    <property type="entry name" value="Anticodon_Ile_BEm"/>
</dbReference>
<keyword evidence="10" id="KW-0862">Zinc</keyword>
<dbReference type="InterPro" id="IPR002300">
    <property type="entry name" value="aa-tRNA-synth_Ia"/>
</dbReference>
<dbReference type="EMBL" id="JAECVW010000001">
    <property type="protein sequence ID" value="MBH8594230.1"/>
    <property type="molecule type" value="Genomic_DNA"/>
</dbReference>
<keyword evidence="3 10" id="KW-0436">Ligase</keyword>
<dbReference type="NCBIfam" id="TIGR00392">
    <property type="entry name" value="ileS"/>
    <property type="match status" value="1"/>
</dbReference>
<comment type="subunit">
    <text evidence="10">Monomer.</text>
</comment>
<feature type="binding site" evidence="10">
    <location>
        <position position="907"/>
    </location>
    <ligand>
        <name>Zn(2+)</name>
        <dbReference type="ChEBI" id="CHEBI:29105"/>
    </ligand>
</feature>
<proteinExistence type="inferred from homology"/>
<evidence type="ECO:0000256" key="6">
    <source>
        <dbReference type="ARBA" id="ARBA00022917"/>
    </source>
</evidence>
<comment type="caution">
    <text evidence="14">The sequence shown here is derived from an EMBL/GenBank/DDBJ whole genome shotgun (WGS) entry which is preliminary data.</text>
</comment>
<evidence type="ECO:0000259" key="11">
    <source>
        <dbReference type="Pfam" id="PF00133"/>
    </source>
</evidence>
<feature type="short sequence motif" description="'HIGH' region" evidence="10">
    <location>
        <begin position="58"/>
        <end position="68"/>
    </location>
</feature>
<dbReference type="Pfam" id="PF08264">
    <property type="entry name" value="Anticodon_1"/>
    <property type="match status" value="1"/>
</dbReference>
<keyword evidence="5 10" id="KW-0067">ATP-binding</keyword>
<keyword evidence="4 10" id="KW-0547">Nucleotide-binding</keyword>
<dbReference type="AlphaFoldDB" id="A0A8I1A7J1"/>
<feature type="binding site" evidence="10">
    <location>
        <position position="556"/>
    </location>
    <ligand>
        <name>L-isoleucyl-5'-AMP</name>
        <dbReference type="ChEBI" id="CHEBI:178002"/>
    </ligand>
</feature>
<evidence type="ECO:0000256" key="9">
    <source>
        <dbReference type="ARBA" id="ARBA00048359"/>
    </source>
</evidence>
<dbReference type="SUPFAM" id="SSF50677">
    <property type="entry name" value="ValRS/IleRS/LeuRS editing domain"/>
    <property type="match status" value="1"/>
</dbReference>
<dbReference type="GO" id="GO:0002161">
    <property type="term" value="F:aminoacyl-tRNA deacylase activity"/>
    <property type="evidence" value="ECO:0007669"/>
    <property type="project" value="InterPro"/>
</dbReference>
<dbReference type="InterPro" id="IPR013155">
    <property type="entry name" value="M/V/L/I-tRNA-synth_anticd-bd"/>
</dbReference>
<evidence type="ECO:0000256" key="5">
    <source>
        <dbReference type="ARBA" id="ARBA00022840"/>
    </source>
</evidence>
<reference evidence="14 15" key="1">
    <citation type="submission" date="2020-12" db="EMBL/GenBank/DDBJ databases">
        <title>WGS of Thermoactinomyces spp.</title>
        <authorList>
            <person name="Cheng K."/>
        </authorList>
    </citation>
    <scope>NUCLEOTIDE SEQUENCE [LARGE SCALE GENOMIC DNA]</scope>
    <source>
        <strain evidence="15">CICC 10671\DSM 43846</strain>
    </source>
</reference>
<dbReference type="GO" id="GO:0005829">
    <property type="term" value="C:cytosol"/>
    <property type="evidence" value="ECO:0007669"/>
    <property type="project" value="TreeGrafter"/>
</dbReference>
<protein>
    <recommendedName>
        <fullName evidence="10">Isoleucine--tRNA ligase</fullName>
        <ecNumber evidence="10">6.1.1.5</ecNumber>
    </recommendedName>
    <alternativeName>
        <fullName evidence="10">Isoleucyl-tRNA synthetase</fullName>
        <shortName evidence="10">IleRS</shortName>
    </alternativeName>
</protein>
<evidence type="ECO:0000256" key="10">
    <source>
        <dbReference type="HAMAP-Rule" id="MF_02002"/>
    </source>
</evidence>
<dbReference type="GO" id="GO:0000049">
    <property type="term" value="F:tRNA binding"/>
    <property type="evidence" value="ECO:0007669"/>
    <property type="project" value="InterPro"/>
</dbReference>
<dbReference type="Pfam" id="PF00133">
    <property type="entry name" value="tRNA-synt_1"/>
    <property type="match status" value="1"/>
</dbReference>
<accession>A0A8I1A7J1</accession>
<dbReference type="Proteomes" id="UP000633619">
    <property type="component" value="Unassembled WGS sequence"/>
</dbReference>
<comment type="catalytic activity">
    <reaction evidence="9 10">
        <text>tRNA(Ile) + L-isoleucine + ATP = L-isoleucyl-tRNA(Ile) + AMP + diphosphate</text>
        <dbReference type="Rhea" id="RHEA:11060"/>
        <dbReference type="Rhea" id="RHEA-COMP:9666"/>
        <dbReference type="Rhea" id="RHEA-COMP:9695"/>
        <dbReference type="ChEBI" id="CHEBI:30616"/>
        <dbReference type="ChEBI" id="CHEBI:33019"/>
        <dbReference type="ChEBI" id="CHEBI:58045"/>
        <dbReference type="ChEBI" id="CHEBI:78442"/>
        <dbReference type="ChEBI" id="CHEBI:78528"/>
        <dbReference type="ChEBI" id="CHEBI:456215"/>
        <dbReference type="EC" id="6.1.1.5"/>
    </reaction>
</comment>
<dbReference type="Gene3D" id="1.10.730.20">
    <property type="match status" value="1"/>
</dbReference>
<dbReference type="GO" id="GO:0008270">
    <property type="term" value="F:zinc ion binding"/>
    <property type="evidence" value="ECO:0007669"/>
    <property type="project" value="UniProtKB-UniRule"/>
</dbReference>
<keyword evidence="15" id="KW-1185">Reference proteome</keyword>
<organism evidence="14 15">
    <name type="scientific">Thermoactinomyces intermedius</name>
    <dbReference type="NCBI Taxonomy" id="2024"/>
    <lineage>
        <taxon>Bacteria</taxon>
        <taxon>Bacillati</taxon>
        <taxon>Bacillota</taxon>
        <taxon>Bacilli</taxon>
        <taxon>Bacillales</taxon>
        <taxon>Thermoactinomycetaceae</taxon>
        <taxon>Thermoactinomyces</taxon>
    </lineage>
</organism>
<dbReference type="EC" id="6.1.1.5" evidence="10"/>
<dbReference type="InterPro" id="IPR009080">
    <property type="entry name" value="tRNAsynth_Ia_anticodon-bd"/>
</dbReference>
<dbReference type="InterPro" id="IPR050081">
    <property type="entry name" value="Ile-tRNA_ligase"/>
</dbReference>
<keyword evidence="7 10" id="KW-0030">Aminoacyl-tRNA synthetase</keyword>
<dbReference type="FunFam" id="3.40.50.620:FF:000152">
    <property type="entry name" value="Isoleucine--tRNA ligase"/>
    <property type="match status" value="1"/>
</dbReference>
<evidence type="ECO:0000256" key="3">
    <source>
        <dbReference type="ARBA" id="ARBA00022598"/>
    </source>
</evidence>
<evidence type="ECO:0000256" key="8">
    <source>
        <dbReference type="ARBA" id="ARBA00025217"/>
    </source>
</evidence>
<feature type="binding site" evidence="10">
    <location>
        <position position="890"/>
    </location>
    <ligand>
        <name>Zn(2+)</name>
        <dbReference type="ChEBI" id="CHEBI:29105"/>
    </ligand>
</feature>
<dbReference type="FunFam" id="1.10.730.20:FF:000001">
    <property type="entry name" value="Isoleucine--tRNA ligase"/>
    <property type="match status" value="1"/>
</dbReference>
<keyword evidence="10" id="KW-0479">Metal-binding</keyword>
<dbReference type="FunFam" id="3.90.740.10:FF:000006">
    <property type="entry name" value="Isoleucine--tRNA ligase"/>
    <property type="match status" value="1"/>
</dbReference>
<dbReference type="PRINTS" id="PR00984">
    <property type="entry name" value="TRNASYNTHILE"/>
</dbReference>
<dbReference type="PANTHER" id="PTHR42765:SF1">
    <property type="entry name" value="ISOLEUCINE--TRNA LIGASE, MITOCHONDRIAL"/>
    <property type="match status" value="1"/>
</dbReference>
<dbReference type="SUPFAM" id="SSF47323">
    <property type="entry name" value="Anticodon-binding domain of a subclass of class I aminoacyl-tRNA synthetases"/>
    <property type="match status" value="1"/>
</dbReference>
<evidence type="ECO:0000256" key="2">
    <source>
        <dbReference type="ARBA" id="ARBA00022490"/>
    </source>
</evidence>
<comment type="similarity">
    <text evidence="1 10">Belongs to the class-I aminoacyl-tRNA synthetase family. IleS type 1 subfamily.</text>
</comment>
<dbReference type="InterPro" id="IPR014729">
    <property type="entry name" value="Rossmann-like_a/b/a_fold"/>
</dbReference>
<dbReference type="PROSITE" id="PS00178">
    <property type="entry name" value="AA_TRNA_LIGASE_I"/>
    <property type="match status" value="1"/>
</dbReference>
<dbReference type="InterPro" id="IPR009008">
    <property type="entry name" value="Val/Leu/Ile-tRNA-synth_edit"/>
</dbReference>
<comment type="cofactor">
    <cofactor evidence="10">
        <name>Zn(2+)</name>
        <dbReference type="ChEBI" id="CHEBI:29105"/>
    </cofactor>
    <text evidence="10">Binds 1 zinc ion per subunit.</text>
</comment>
<feature type="domain" description="Zinc finger FPG/IleRS-type" evidence="12">
    <location>
        <begin position="884"/>
        <end position="912"/>
    </location>
</feature>
<evidence type="ECO:0000256" key="1">
    <source>
        <dbReference type="ARBA" id="ARBA00006887"/>
    </source>
</evidence>
<dbReference type="CDD" id="cd07960">
    <property type="entry name" value="Anticodon_Ia_Ile_BEm"/>
    <property type="match status" value="1"/>
</dbReference>
<feature type="domain" description="Methionyl/Valyl/Leucyl/Isoleucyl-tRNA synthetase anticodon-binding" evidence="13">
    <location>
        <begin position="680"/>
        <end position="834"/>
    </location>
</feature>
<feature type="short sequence motif" description="'KMSKS' region" evidence="10">
    <location>
        <begin position="597"/>
        <end position="601"/>
    </location>
</feature>
<keyword evidence="2 10" id="KW-0963">Cytoplasm</keyword>
<feature type="domain" description="Aminoacyl-tRNA synthetase class Ia" evidence="11">
    <location>
        <begin position="28"/>
        <end position="636"/>
    </location>
</feature>
<dbReference type="SUPFAM" id="SSF52374">
    <property type="entry name" value="Nucleotidylyl transferase"/>
    <property type="match status" value="1"/>
</dbReference>